<evidence type="ECO:0000313" key="8">
    <source>
        <dbReference type="Proteomes" id="UP000247772"/>
    </source>
</evidence>
<feature type="region of interest" description="Disordered" evidence="5">
    <location>
        <begin position="1"/>
        <end position="20"/>
    </location>
</feature>
<dbReference type="GO" id="GO:0003677">
    <property type="term" value="F:DNA binding"/>
    <property type="evidence" value="ECO:0007669"/>
    <property type="project" value="UniProtKB-UniRule"/>
</dbReference>
<organism evidence="7 8">
    <name type="scientific">Paraburkholderia silvatlantica</name>
    <dbReference type="NCBI Taxonomy" id="321895"/>
    <lineage>
        <taxon>Bacteria</taxon>
        <taxon>Pseudomonadati</taxon>
        <taxon>Pseudomonadota</taxon>
        <taxon>Betaproteobacteria</taxon>
        <taxon>Burkholderiales</taxon>
        <taxon>Burkholderiaceae</taxon>
        <taxon>Paraburkholderia</taxon>
    </lineage>
</organism>
<dbReference type="SUPFAM" id="SSF46689">
    <property type="entry name" value="Homeodomain-like"/>
    <property type="match status" value="1"/>
</dbReference>
<sequence>MQSSTKKDSRPRGRPRAYDPQEALARARDTFWRNGYAGTSLDDLSKATGMNRPSLYGAFGDKHALYLQTMERYVEAGRAAMESALDNALPLREALIRVFDGALGWYLPAHDAARGCLLIGTAAVEAVNDEAVRERLAAGLRTFDKAFERRLRAALAQGELPPDASAPMLARLASALLHSMALRARAGDSRSSLRAMAAAGVALICGEAPAAADVRPARRRAK</sequence>
<keyword evidence="2 4" id="KW-0238">DNA-binding</keyword>
<dbReference type="Gene3D" id="1.10.10.60">
    <property type="entry name" value="Homeodomain-like"/>
    <property type="match status" value="1"/>
</dbReference>
<accession>A0A2V4U9K9</accession>
<keyword evidence="1" id="KW-0805">Transcription regulation</keyword>
<evidence type="ECO:0000256" key="4">
    <source>
        <dbReference type="PROSITE-ProRule" id="PRU00335"/>
    </source>
</evidence>
<dbReference type="InterPro" id="IPR036271">
    <property type="entry name" value="Tet_transcr_reg_TetR-rel_C_sf"/>
</dbReference>
<protein>
    <submittedName>
        <fullName evidence="7">TetR family transcriptional regulator</fullName>
    </submittedName>
</protein>
<dbReference type="PANTHER" id="PTHR47506:SF1">
    <property type="entry name" value="HTH-TYPE TRANSCRIPTIONAL REGULATOR YJDC"/>
    <property type="match status" value="1"/>
</dbReference>
<evidence type="ECO:0000259" key="6">
    <source>
        <dbReference type="PROSITE" id="PS50977"/>
    </source>
</evidence>
<feature type="domain" description="HTH tetR-type" evidence="6">
    <location>
        <begin position="17"/>
        <end position="77"/>
    </location>
</feature>
<dbReference type="Pfam" id="PF16925">
    <property type="entry name" value="TetR_C_13"/>
    <property type="match status" value="1"/>
</dbReference>
<evidence type="ECO:0000256" key="2">
    <source>
        <dbReference type="ARBA" id="ARBA00023125"/>
    </source>
</evidence>
<dbReference type="PANTHER" id="PTHR47506">
    <property type="entry name" value="TRANSCRIPTIONAL REGULATORY PROTEIN"/>
    <property type="match status" value="1"/>
</dbReference>
<evidence type="ECO:0000256" key="3">
    <source>
        <dbReference type="ARBA" id="ARBA00023163"/>
    </source>
</evidence>
<reference evidence="7 8" key="1">
    <citation type="submission" date="2018-06" db="EMBL/GenBank/DDBJ databases">
        <title>Genomic Encyclopedia of Type Strains, Phase IV (KMG-V): Genome sequencing to study the core and pangenomes of soil and plant-associated prokaryotes.</title>
        <authorList>
            <person name="Whitman W."/>
        </authorList>
    </citation>
    <scope>NUCLEOTIDE SEQUENCE [LARGE SCALE GENOMIC DNA]</scope>
    <source>
        <strain evidence="7 8">SRCL-318</strain>
    </source>
</reference>
<dbReference type="Proteomes" id="UP000247772">
    <property type="component" value="Unassembled WGS sequence"/>
</dbReference>
<proteinExistence type="predicted"/>
<keyword evidence="3" id="KW-0804">Transcription</keyword>
<feature type="DNA-binding region" description="H-T-H motif" evidence="4">
    <location>
        <begin position="40"/>
        <end position="59"/>
    </location>
</feature>
<dbReference type="Pfam" id="PF00440">
    <property type="entry name" value="TetR_N"/>
    <property type="match status" value="1"/>
</dbReference>
<dbReference type="InterPro" id="IPR009057">
    <property type="entry name" value="Homeodomain-like_sf"/>
</dbReference>
<dbReference type="AlphaFoldDB" id="A0A2V4U9K9"/>
<evidence type="ECO:0000256" key="5">
    <source>
        <dbReference type="SAM" id="MobiDB-lite"/>
    </source>
</evidence>
<dbReference type="RefSeq" id="WP_110854360.1">
    <property type="nucleotide sequence ID" value="NZ_QJSQ01000002.1"/>
</dbReference>
<name>A0A2V4U9K9_9BURK</name>
<evidence type="ECO:0000313" key="7">
    <source>
        <dbReference type="EMBL" id="PYE27564.1"/>
    </source>
</evidence>
<comment type="caution">
    <text evidence="7">The sequence shown here is derived from an EMBL/GenBank/DDBJ whole genome shotgun (WGS) entry which is preliminary data.</text>
</comment>
<evidence type="ECO:0000256" key="1">
    <source>
        <dbReference type="ARBA" id="ARBA00023015"/>
    </source>
</evidence>
<dbReference type="SUPFAM" id="SSF48498">
    <property type="entry name" value="Tetracyclin repressor-like, C-terminal domain"/>
    <property type="match status" value="1"/>
</dbReference>
<dbReference type="InterPro" id="IPR001647">
    <property type="entry name" value="HTH_TetR"/>
</dbReference>
<dbReference type="Gene3D" id="1.10.357.10">
    <property type="entry name" value="Tetracycline Repressor, domain 2"/>
    <property type="match status" value="1"/>
</dbReference>
<dbReference type="EMBL" id="QJSQ01000002">
    <property type="protein sequence ID" value="PYE27564.1"/>
    <property type="molecule type" value="Genomic_DNA"/>
</dbReference>
<dbReference type="PROSITE" id="PS50977">
    <property type="entry name" value="HTH_TETR_2"/>
    <property type="match status" value="1"/>
</dbReference>
<dbReference type="InterPro" id="IPR011075">
    <property type="entry name" value="TetR_C"/>
</dbReference>
<dbReference type="OrthoDB" id="270177at2"/>
<gene>
    <name evidence="7" type="ORF">C7410_102247</name>
</gene>